<feature type="transmembrane region" description="Helical" evidence="7">
    <location>
        <begin position="413"/>
        <end position="432"/>
    </location>
</feature>
<feature type="transmembrane region" description="Helical" evidence="7">
    <location>
        <begin position="136"/>
        <end position="162"/>
    </location>
</feature>
<keyword evidence="3 7" id="KW-0812">Transmembrane</keyword>
<dbReference type="InterPro" id="IPR004680">
    <property type="entry name" value="Cit_transptr-like_dom"/>
</dbReference>
<evidence type="ECO:0000313" key="9">
    <source>
        <dbReference type="EMBL" id="ORU96798.1"/>
    </source>
</evidence>
<feature type="transmembrane region" description="Helical" evidence="7">
    <location>
        <begin position="53"/>
        <end position="74"/>
    </location>
</feature>
<keyword evidence="6 7" id="KW-0472">Membrane</keyword>
<dbReference type="PANTHER" id="PTHR43652:SF2">
    <property type="entry name" value="BASIC AMINO ACID ANTIPORTER YFCC-RELATED"/>
    <property type="match status" value="1"/>
</dbReference>
<dbReference type="InterPro" id="IPR036721">
    <property type="entry name" value="RCK_C_sf"/>
</dbReference>
<feature type="transmembrane region" description="Helical" evidence="7">
    <location>
        <begin position="363"/>
        <end position="381"/>
    </location>
</feature>
<evidence type="ECO:0000313" key="10">
    <source>
        <dbReference type="Proteomes" id="UP000193484"/>
    </source>
</evidence>
<evidence type="ECO:0000256" key="2">
    <source>
        <dbReference type="ARBA" id="ARBA00022448"/>
    </source>
</evidence>
<dbReference type="Pfam" id="PF03600">
    <property type="entry name" value="CitMHS"/>
    <property type="match status" value="1"/>
</dbReference>
<keyword evidence="5 7" id="KW-1133">Transmembrane helix</keyword>
<feature type="transmembrane region" description="Helical" evidence="7">
    <location>
        <begin position="452"/>
        <end position="479"/>
    </location>
</feature>
<dbReference type="GO" id="GO:0006813">
    <property type="term" value="P:potassium ion transport"/>
    <property type="evidence" value="ECO:0007669"/>
    <property type="project" value="InterPro"/>
</dbReference>
<reference evidence="9 10" key="1">
    <citation type="submission" date="2016-01" db="EMBL/GenBank/DDBJ databases">
        <title>The new phylogeny of the genus Mycobacterium.</title>
        <authorList>
            <person name="Tarcisio F."/>
            <person name="Conor M."/>
            <person name="Antonella G."/>
            <person name="Elisabetta G."/>
            <person name="Giulia F.S."/>
            <person name="Sara T."/>
            <person name="Anna F."/>
            <person name="Clotilde B."/>
            <person name="Roberto B."/>
            <person name="Veronica D.S."/>
            <person name="Fabio R."/>
            <person name="Monica P."/>
            <person name="Olivier J."/>
            <person name="Enrico T."/>
            <person name="Nicola S."/>
        </authorList>
    </citation>
    <scope>NUCLEOTIDE SEQUENCE [LARGE SCALE GENOMIC DNA]</scope>
    <source>
        <strain evidence="9 10">DSM 44179</strain>
    </source>
</reference>
<feature type="transmembrane region" description="Helical" evidence="7">
    <location>
        <begin position="491"/>
        <end position="509"/>
    </location>
</feature>
<proteinExistence type="predicted"/>
<dbReference type="EMBL" id="LQOJ01000073">
    <property type="protein sequence ID" value="ORU96798.1"/>
    <property type="molecule type" value="Genomic_DNA"/>
</dbReference>
<dbReference type="SUPFAM" id="SSF116726">
    <property type="entry name" value="TrkA C-terminal domain-like"/>
    <property type="match status" value="1"/>
</dbReference>
<dbReference type="RefSeq" id="WP_085100830.1">
    <property type="nucleotide sequence ID" value="NZ_AP022603.1"/>
</dbReference>
<comment type="caution">
    <text evidence="9">The sequence shown here is derived from an EMBL/GenBank/DDBJ whole genome shotgun (WGS) entry which is preliminary data.</text>
</comment>
<evidence type="ECO:0000256" key="3">
    <source>
        <dbReference type="ARBA" id="ARBA00022692"/>
    </source>
</evidence>
<organism evidence="9 10">
    <name type="scientific">Mycolicibacterium fallax</name>
    <name type="common">Mycobacterium fallax</name>
    <dbReference type="NCBI Taxonomy" id="1793"/>
    <lineage>
        <taxon>Bacteria</taxon>
        <taxon>Bacillati</taxon>
        <taxon>Actinomycetota</taxon>
        <taxon>Actinomycetes</taxon>
        <taxon>Mycobacteriales</taxon>
        <taxon>Mycobacteriaceae</taxon>
        <taxon>Mycolicibacterium</taxon>
    </lineage>
</organism>
<sequence length="552" mass="57177">MAILAAVIVIATLAVMASGRVPPILALICGLSVAGLAGIATPGELFSGLSNGGVITVAAMLVIAKGVLHTGVISRVTYRLLNGVDSSLHALARLIPPVGFISALINTTPIVAMLIPATRELEQQSGVPARSVLLPIAHATTLAGSATLIGTSSNLLIAGLAAPAGVQLTMFSFVPIAAPVALVGWVVLLITARPMLRGAPHARDRELSWRAEIPIAPSANAVGRTAADLGVYATPEFELIGVQRWGQHAPAESVLEEDDVLVYRATEAGVRMLWASPRFGQSPQDLYMVSIATDEQATVRDLEEDEDVEVVAAETDRLLRDTPARPGEMCMVTARSAEVLNDHPLVGLWQKVAGKAPETGKTWIALSILAAVIAAGSFGLAPIELVATAGATLMVVTAVLTPRSAVRALNWNLLAIIAGSVGLGVIVVNSGLGKHISDGLLALGRGNTALEVLAIAVATTVLTNVVTNAAAAAILTPMALVVAETMSLDPVMLLTLIGTCISFTFLNPYSHQSNLMVMKPGRYTNATFFRFGLPLTTVCLATAVGVGFLALA</sequence>
<keyword evidence="4" id="KW-0677">Repeat</keyword>
<dbReference type="STRING" id="1793.AWC04_19280"/>
<dbReference type="GO" id="GO:0055085">
    <property type="term" value="P:transmembrane transport"/>
    <property type="evidence" value="ECO:0007669"/>
    <property type="project" value="InterPro"/>
</dbReference>
<feature type="domain" description="Citrate transporter-like" evidence="8">
    <location>
        <begin position="15"/>
        <end position="497"/>
    </location>
</feature>
<feature type="transmembrane region" description="Helical" evidence="7">
    <location>
        <begin position="168"/>
        <end position="190"/>
    </location>
</feature>
<feature type="transmembrane region" description="Helical" evidence="7">
    <location>
        <begin position="529"/>
        <end position="551"/>
    </location>
</feature>
<dbReference type="AlphaFoldDB" id="A0A1X1QZG7"/>
<accession>A0A1X1QZG7</accession>
<evidence type="ECO:0000259" key="8">
    <source>
        <dbReference type="Pfam" id="PF03600"/>
    </source>
</evidence>
<dbReference type="OrthoDB" id="9809303at2"/>
<feature type="transmembrane region" description="Helical" evidence="7">
    <location>
        <begin position="94"/>
        <end position="115"/>
    </location>
</feature>
<evidence type="ECO:0000256" key="5">
    <source>
        <dbReference type="ARBA" id="ARBA00022989"/>
    </source>
</evidence>
<dbReference type="GO" id="GO:0005886">
    <property type="term" value="C:plasma membrane"/>
    <property type="evidence" value="ECO:0007669"/>
    <property type="project" value="TreeGrafter"/>
</dbReference>
<comment type="subcellular location">
    <subcellularLocation>
        <location evidence="1">Membrane</location>
        <topology evidence="1">Multi-pass membrane protein</topology>
    </subcellularLocation>
</comment>
<evidence type="ECO:0000256" key="6">
    <source>
        <dbReference type="ARBA" id="ARBA00023136"/>
    </source>
</evidence>
<gene>
    <name evidence="9" type="ORF">AWC04_19280</name>
</gene>
<dbReference type="PANTHER" id="PTHR43652">
    <property type="entry name" value="BASIC AMINO ACID ANTIPORTER YFCC-RELATED"/>
    <property type="match status" value="1"/>
</dbReference>
<dbReference type="InterPro" id="IPR051679">
    <property type="entry name" value="DASS-Related_Transporters"/>
</dbReference>
<evidence type="ECO:0000256" key="7">
    <source>
        <dbReference type="SAM" id="Phobius"/>
    </source>
</evidence>
<keyword evidence="2" id="KW-0813">Transport</keyword>
<evidence type="ECO:0000256" key="1">
    <source>
        <dbReference type="ARBA" id="ARBA00004141"/>
    </source>
</evidence>
<feature type="transmembrane region" description="Helical" evidence="7">
    <location>
        <begin position="24"/>
        <end position="41"/>
    </location>
</feature>
<evidence type="ECO:0000256" key="4">
    <source>
        <dbReference type="ARBA" id="ARBA00022737"/>
    </source>
</evidence>
<name>A0A1X1QZG7_MYCFA</name>
<keyword evidence="10" id="KW-1185">Reference proteome</keyword>
<dbReference type="Proteomes" id="UP000193484">
    <property type="component" value="Unassembled WGS sequence"/>
</dbReference>
<protein>
    <recommendedName>
        <fullName evidence="8">Citrate transporter-like domain-containing protein</fullName>
    </recommendedName>
</protein>